<comment type="caution">
    <text evidence="5">The sequence shown here is derived from an EMBL/GenBank/DDBJ whole genome shotgun (WGS) entry which is preliminary data.</text>
</comment>
<dbReference type="Gene3D" id="1.20.1250.20">
    <property type="entry name" value="MFS general substrate transporter like domains"/>
    <property type="match status" value="1"/>
</dbReference>
<name>A0A8J1XMQ0_OWEFU</name>
<dbReference type="Pfam" id="PF00083">
    <property type="entry name" value="Sugar_tr"/>
    <property type="match status" value="1"/>
</dbReference>
<protein>
    <submittedName>
        <fullName evidence="5">Uncharacterized protein</fullName>
    </submittedName>
</protein>
<dbReference type="Proteomes" id="UP000749559">
    <property type="component" value="Unassembled WGS sequence"/>
</dbReference>
<organism evidence="5 6">
    <name type="scientific">Owenia fusiformis</name>
    <name type="common">Polychaete worm</name>
    <dbReference type="NCBI Taxonomy" id="6347"/>
    <lineage>
        <taxon>Eukaryota</taxon>
        <taxon>Metazoa</taxon>
        <taxon>Spiralia</taxon>
        <taxon>Lophotrochozoa</taxon>
        <taxon>Annelida</taxon>
        <taxon>Polychaeta</taxon>
        <taxon>Sedentaria</taxon>
        <taxon>Canalipalpata</taxon>
        <taxon>Sabellida</taxon>
        <taxon>Oweniida</taxon>
        <taxon>Oweniidae</taxon>
        <taxon>Owenia</taxon>
    </lineage>
</organism>
<dbReference type="InterPro" id="IPR005829">
    <property type="entry name" value="Sugar_transporter_CS"/>
</dbReference>
<accession>A0A8J1XMQ0</accession>
<dbReference type="AlphaFoldDB" id="A0A8J1XMQ0"/>
<dbReference type="OrthoDB" id="5141738at2759"/>
<reference evidence="5" key="1">
    <citation type="submission" date="2022-03" db="EMBL/GenBank/DDBJ databases">
        <authorList>
            <person name="Martin C."/>
        </authorList>
    </citation>
    <scope>NUCLEOTIDE SEQUENCE</scope>
</reference>
<dbReference type="InterPro" id="IPR005828">
    <property type="entry name" value="MFS_sugar_transport-like"/>
</dbReference>
<dbReference type="PROSITE" id="PS00216">
    <property type="entry name" value="SUGAR_TRANSPORT_1"/>
    <property type="match status" value="1"/>
</dbReference>
<evidence type="ECO:0000256" key="4">
    <source>
        <dbReference type="ARBA" id="ARBA00023136"/>
    </source>
</evidence>
<keyword evidence="3" id="KW-1133">Transmembrane helix</keyword>
<keyword evidence="4" id="KW-0472">Membrane</keyword>
<gene>
    <name evidence="5" type="ORF">OFUS_LOCUS5211</name>
</gene>
<evidence type="ECO:0000313" key="6">
    <source>
        <dbReference type="Proteomes" id="UP000749559"/>
    </source>
</evidence>
<dbReference type="InterPro" id="IPR036259">
    <property type="entry name" value="MFS_trans_sf"/>
</dbReference>
<dbReference type="GO" id="GO:0016020">
    <property type="term" value="C:membrane"/>
    <property type="evidence" value="ECO:0007669"/>
    <property type="project" value="UniProtKB-SubCell"/>
</dbReference>
<dbReference type="CDD" id="cd17317">
    <property type="entry name" value="MFS_SLC22"/>
    <property type="match status" value="1"/>
</dbReference>
<keyword evidence="2" id="KW-0812">Transmembrane</keyword>
<evidence type="ECO:0000256" key="1">
    <source>
        <dbReference type="ARBA" id="ARBA00004141"/>
    </source>
</evidence>
<evidence type="ECO:0000256" key="2">
    <source>
        <dbReference type="ARBA" id="ARBA00022692"/>
    </source>
</evidence>
<dbReference type="GO" id="GO:0022857">
    <property type="term" value="F:transmembrane transporter activity"/>
    <property type="evidence" value="ECO:0007669"/>
    <property type="project" value="InterPro"/>
</dbReference>
<dbReference type="PANTHER" id="PTHR24064">
    <property type="entry name" value="SOLUTE CARRIER FAMILY 22 MEMBER"/>
    <property type="match status" value="1"/>
</dbReference>
<dbReference type="SUPFAM" id="SSF103473">
    <property type="entry name" value="MFS general substrate transporter"/>
    <property type="match status" value="1"/>
</dbReference>
<keyword evidence="6" id="KW-1185">Reference proteome</keyword>
<comment type="subcellular location">
    <subcellularLocation>
        <location evidence="1">Membrane</location>
        <topology evidence="1">Multi-pass membrane protein</topology>
    </subcellularLocation>
</comment>
<dbReference type="EMBL" id="CAIIXF020000002">
    <property type="protein sequence ID" value="CAH1778274.1"/>
    <property type="molecule type" value="Genomic_DNA"/>
</dbReference>
<sequence length="557" mass="62030">MAISFDDILKEIGEFGRYQKIQYLLLCFVSIFSAFLSFNMVFTGATPEHFCKRTPDETWSNITPWYDNTTYFLNRSSIGDSIGLNTSSREQCFTIERSINGSDVKSACKYGWIYSTEEYSSTIVSQWNLVCDNKWQRGTAKSIFFAGRLAGALIFGQLSDRFGRKPVFISALCLQIVSGVIVALSVNMIMFYVFYLILGMMQTGVFLVAYVMGSELVGPSYRKIAGFGIQYFYSIGYMILAGLAYLIRDWRHLMLTISIPGVVFCSYYWILPESARWLLSNGRREEAEAIIKKAAKTNGAAINDKNLESLETSLPPQTKSGRKCIGVNVLQLFSSLSMAALSFNVWFNWFVNAFVYYGLAFNTSNLGGSPYINFFISGCVEIPAYTVSVLLLDRVGRKRLLIAFMIMGGLACIISAFIPLDLMWLIITFQMLGKFSITASYAIIYLYAAEVFPTSVRNIGMGISSMSARVGGIIAPLVMLLTDTYQSLPLLLFGGTSILAGLLVIALPETMGRPLPETIEDLQAMHSNKKSYKMEEKQSNIINDNAVSGELLANDDV</sequence>
<evidence type="ECO:0000313" key="5">
    <source>
        <dbReference type="EMBL" id="CAH1778274.1"/>
    </source>
</evidence>
<evidence type="ECO:0000256" key="3">
    <source>
        <dbReference type="ARBA" id="ARBA00022989"/>
    </source>
</evidence>
<proteinExistence type="predicted"/>
<dbReference type="PROSITE" id="PS50850">
    <property type="entry name" value="MFS"/>
    <property type="match status" value="1"/>
</dbReference>
<dbReference type="InterPro" id="IPR020846">
    <property type="entry name" value="MFS_dom"/>
</dbReference>